<name>A0A7R9JFZ5_TIMCA</name>
<proteinExistence type="predicted"/>
<sequence length="326" mass="36287">MYHFTQRAALCSVIEHCRDEPRRRFPSENQGSRHEGKMQEFENVACDWWDPRGGPNRGHSAHLWGNPHRTGYLDWASVSTPIHVQEDGLLGLSLCLHPHPRARGRATWTGPLSPPPSTCKRTGYLDWGLCPHPIHVQEDGLLGLGALSPSTCKRMGYLDWASASTPIHVQEDGLLELEPLDFQVLSSFDVPTSVGRLTHPLPFLSISPNSPLGHASPVRSFSLHVLRLVHPSCPWSSNRSSPPSLCSEVALRVSHSSLMSSDRMKPGSGDWAVTINFLEETSIASLSIGSSVNQVPTSINALLARSRRKEVEQSWEINFHHTRFKW</sequence>
<dbReference type="AlphaFoldDB" id="A0A7R9JFZ5"/>
<evidence type="ECO:0000313" key="1">
    <source>
        <dbReference type="EMBL" id="CAD7578545.1"/>
    </source>
</evidence>
<reference evidence="1" key="1">
    <citation type="submission" date="2020-11" db="EMBL/GenBank/DDBJ databases">
        <authorList>
            <person name="Tran Van P."/>
        </authorList>
    </citation>
    <scope>NUCLEOTIDE SEQUENCE</scope>
</reference>
<dbReference type="EMBL" id="OE187934">
    <property type="protein sequence ID" value="CAD7578545.1"/>
    <property type="molecule type" value="Genomic_DNA"/>
</dbReference>
<gene>
    <name evidence="1" type="ORF">TCMB3V08_LOCUS11085</name>
</gene>
<organism evidence="1">
    <name type="scientific">Timema californicum</name>
    <name type="common">California timema</name>
    <name type="synonym">Walking stick</name>
    <dbReference type="NCBI Taxonomy" id="61474"/>
    <lineage>
        <taxon>Eukaryota</taxon>
        <taxon>Metazoa</taxon>
        <taxon>Ecdysozoa</taxon>
        <taxon>Arthropoda</taxon>
        <taxon>Hexapoda</taxon>
        <taxon>Insecta</taxon>
        <taxon>Pterygota</taxon>
        <taxon>Neoptera</taxon>
        <taxon>Polyneoptera</taxon>
        <taxon>Phasmatodea</taxon>
        <taxon>Timematodea</taxon>
        <taxon>Timematoidea</taxon>
        <taxon>Timematidae</taxon>
        <taxon>Timema</taxon>
    </lineage>
</organism>
<accession>A0A7R9JFZ5</accession>
<protein>
    <submittedName>
        <fullName evidence="1">(California timema) hypothetical protein</fullName>
    </submittedName>
</protein>